<evidence type="ECO:0000256" key="5">
    <source>
        <dbReference type="ARBA" id="ARBA00043963"/>
    </source>
</evidence>
<sequence length="128" mass="13875">MFGQLTRGAMALPAVRPLALATSAVSMRTPGLIANAHSKASGDDKVKRKKKDPNAPKRASSAYMFFVKANRDEVLSENPGITFGETGRALGKKWNNLSSAEKAPYEEKANEDKIRYQEAKAAYDASKA</sequence>
<evidence type="ECO:0000256" key="2">
    <source>
        <dbReference type="ARBA" id="ARBA00022454"/>
    </source>
</evidence>
<keyword evidence="4 6" id="KW-0539">Nucleus</keyword>
<proteinExistence type="inferred from homology"/>
<evidence type="ECO:0000256" key="4">
    <source>
        <dbReference type="ARBA" id="ARBA00023242"/>
    </source>
</evidence>
<keyword evidence="3 6" id="KW-0238">DNA-binding</keyword>
<evidence type="ECO:0000256" key="1">
    <source>
        <dbReference type="ARBA" id="ARBA00004286"/>
    </source>
</evidence>
<gene>
    <name evidence="9" type="primary">NHP6B</name>
    <name evidence="9" type="ORF">AWJ20_2174</name>
</gene>
<keyword evidence="2" id="KW-0158">Chromosome</keyword>
<dbReference type="KEGG" id="slb:AWJ20_2174"/>
<dbReference type="OrthoDB" id="1919336at2759"/>
<evidence type="ECO:0000313" key="10">
    <source>
        <dbReference type="Proteomes" id="UP000189580"/>
    </source>
</evidence>
<dbReference type="PANTHER" id="PTHR48112">
    <property type="entry name" value="HIGH MOBILITY GROUP PROTEIN DSP1"/>
    <property type="match status" value="1"/>
</dbReference>
<dbReference type="CDD" id="cd01390">
    <property type="entry name" value="HMG-box_NHP6-like"/>
    <property type="match status" value="1"/>
</dbReference>
<dbReference type="Proteomes" id="UP000189580">
    <property type="component" value="Chromosome b"/>
</dbReference>
<comment type="subcellular location">
    <subcellularLocation>
        <location evidence="1">Chromosome</location>
    </subcellularLocation>
</comment>
<evidence type="ECO:0000256" key="7">
    <source>
        <dbReference type="SAM" id="MobiDB-lite"/>
    </source>
</evidence>
<comment type="similarity">
    <text evidence="5">Belongs to the NHP6 family.</text>
</comment>
<dbReference type="Pfam" id="PF00505">
    <property type="entry name" value="HMG_box"/>
    <property type="match status" value="1"/>
</dbReference>
<dbReference type="PANTHER" id="PTHR48112:SF22">
    <property type="entry name" value="MITOCHONDRIAL TRANSCRIPTION FACTOR A, ISOFORM B"/>
    <property type="match status" value="1"/>
</dbReference>
<evidence type="ECO:0000256" key="6">
    <source>
        <dbReference type="PROSITE-ProRule" id="PRU00267"/>
    </source>
</evidence>
<dbReference type="SUPFAM" id="SSF47095">
    <property type="entry name" value="HMG-box"/>
    <property type="match status" value="1"/>
</dbReference>
<dbReference type="PRINTS" id="PR00886">
    <property type="entry name" value="HIGHMOBLTY12"/>
</dbReference>
<evidence type="ECO:0000256" key="3">
    <source>
        <dbReference type="ARBA" id="ARBA00023125"/>
    </source>
</evidence>
<dbReference type="RefSeq" id="XP_018737051.1">
    <property type="nucleotide sequence ID" value="XM_018879103.1"/>
</dbReference>
<reference evidence="9 10" key="1">
    <citation type="submission" date="2016-02" db="EMBL/GenBank/DDBJ databases">
        <title>Complete genome sequence and transcriptome regulation of the pentose utilising yeast Sugiyamaella lignohabitans.</title>
        <authorList>
            <person name="Bellasio M."/>
            <person name="Peymann A."/>
            <person name="Valli M."/>
            <person name="Sipitzky M."/>
            <person name="Graf A."/>
            <person name="Sauer M."/>
            <person name="Marx H."/>
            <person name="Mattanovich D."/>
        </authorList>
    </citation>
    <scope>NUCLEOTIDE SEQUENCE [LARGE SCALE GENOMIC DNA]</scope>
    <source>
        <strain evidence="9 10">CBS 10342</strain>
    </source>
</reference>
<organism evidence="9 10">
    <name type="scientific">Sugiyamaella lignohabitans</name>
    <dbReference type="NCBI Taxonomy" id="796027"/>
    <lineage>
        <taxon>Eukaryota</taxon>
        <taxon>Fungi</taxon>
        <taxon>Dikarya</taxon>
        <taxon>Ascomycota</taxon>
        <taxon>Saccharomycotina</taxon>
        <taxon>Dipodascomycetes</taxon>
        <taxon>Dipodascales</taxon>
        <taxon>Trichomonascaceae</taxon>
        <taxon>Sugiyamaella</taxon>
    </lineage>
</organism>
<dbReference type="InterPro" id="IPR036910">
    <property type="entry name" value="HMG_box_dom_sf"/>
</dbReference>
<dbReference type="AlphaFoldDB" id="A0A167EXH5"/>
<dbReference type="InterPro" id="IPR050342">
    <property type="entry name" value="HMGB"/>
</dbReference>
<keyword evidence="10" id="KW-1185">Reference proteome</keyword>
<accession>A0A167EXH5</accession>
<evidence type="ECO:0000259" key="8">
    <source>
        <dbReference type="PROSITE" id="PS50118"/>
    </source>
</evidence>
<feature type="domain" description="HMG box" evidence="8">
    <location>
        <begin position="56"/>
        <end position="124"/>
    </location>
</feature>
<name>A0A167EXH5_9ASCO</name>
<feature type="region of interest" description="Disordered" evidence="7">
    <location>
        <begin position="35"/>
        <end position="58"/>
    </location>
</feature>
<evidence type="ECO:0000313" key="9">
    <source>
        <dbReference type="EMBL" id="ANB14574.1"/>
    </source>
</evidence>
<dbReference type="GO" id="GO:0003677">
    <property type="term" value="F:DNA binding"/>
    <property type="evidence" value="ECO:0007669"/>
    <property type="project" value="UniProtKB-UniRule"/>
</dbReference>
<dbReference type="EMBL" id="CP014503">
    <property type="protein sequence ID" value="ANB14574.1"/>
    <property type="molecule type" value="Genomic_DNA"/>
</dbReference>
<dbReference type="GO" id="GO:0005694">
    <property type="term" value="C:chromosome"/>
    <property type="evidence" value="ECO:0007669"/>
    <property type="project" value="UniProtKB-SubCell"/>
</dbReference>
<dbReference type="PROSITE" id="PS50118">
    <property type="entry name" value="HMG_BOX_2"/>
    <property type="match status" value="1"/>
</dbReference>
<dbReference type="FunFam" id="1.10.30.10:FF:000016">
    <property type="entry name" value="FACT complex subunit SSRP1"/>
    <property type="match status" value="1"/>
</dbReference>
<dbReference type="GO" id="GO:0005634">
    <property type="term" value="C:nucleus"/>
    <property type="evidence" value="ECO:0007669"/>
    <property type="project" value="UniProtKB-UniRule"/>
</dbReference>
<dbReference type="SMART" id="SM00398">
    <property type="entry name" value="HMG"/>
    <property type="match status" value="1"/>
</dbReference>
<feature type="DNA-binding region" description="HMG box" evidence="6">
    <location>
        <begin position="56"/>
        <end position="124"/>
    </location>
</feature>
<protein>
    <submittedName>
        <fullName evidence="9">Nhp6bp</fullName>
    </submittedName>
</protein>
<dbReference type="Gene3D" id="1.10.30.10">
    <property type="entry name" value="High mobility group box domain"/>
    <property type="match status" value="1"/>
</dbReference>
<dbReference type="GeneID" id="30034056"/>
<dbReference type="InterPro" id="IPR009071">
    <property type="entry name" value="HMG_box_dom"/>
</dbReference>